<dbReference type="RefSeq" id="WP_328775248.1">
    <property type="nucleotide sequence ID" value="NZ_CP108057.1"/>
</dbReference>
<evidence type="ECO:0000256" key="1">
    <source>
        <dbReference type="SAM" id="MobiDB-lite"/>
    </source>
</evidence>
<protein>
    <submittedName>
        <fullName evidence="2">Uncharacterized protein</fullName>
    </submittedName>
</protein>
<dbReference type="Proteomes" id="UP001432075">
    <property type="component" value="Chromosome"/>
</dbReference>
<organism evidence="2 3">
    <name type="scientific">Streptomyces goshikiensis</name>
    <dbReference type="NCBI Taxonomy" id="1942"/>
    <lineage>
        <taxon>Bacteria</taxon>
        <taxon>Bacillati</taxon>
        <taxon>Actinomycetota</taxon>
        <taxon>Actinomycetes</taxon>
        <taxon>Kitasatosporales</taxon>
        <taxon>Streptomycetaceae</taxon>
        <taxon>Streptomyces</taxon>
    </lineage>
</organism>
<gene>
    <name evidence="2" type="ORF">OHU17_04030</name>
</gene>
<accession>A0ABZ1RF57</accession>
<dbReference type="SUPFAM" id="SSF53474">
    <property type="entry name" value="alpha/beta-Hydrolases"/>
    <property type="match status" value="1"/>
</dbReference>
<name>A0ABZ1RF57_9ACTN</name>
<sequence length="332" mass="34908">MEASDARVVYVHGNGNKVREDLLKSQWDTALFGADMGAATRMAYWAPLRYPAPLSDAGEDPIDGGPGGPVGFEAPDAPAAEPPDAFIARTLAEARLDATLGGAEGLVPSAPGATGDPAEAEAALGEWLRDMTYLGDTLAEGESANTVPGSDAGLEALPLPRAARTAVFRLLVEHTFKDVHGYFFGGAGPAMREVFTRALDAVAVPDGGALVVLSHSLGTIIAYEALRERPRDVDLLVTVGSPLAITEIRDILLQPPAVPAGVAAWCNASDPRDLVALDHTLRPEYAPVELVTDHLVTNDSGNHHGIREYLSTRPVRDPVRAVFDGLASGQTQ</sequence>
<evidence type="ECO:0000313" key="3">
    <source>
        <dbReference type="Proteomes" id="UP001432075"/>
    </source>
</evidence>
<keyword evidence="3" id="KW-1185">Reference proteome</keyword>
<dbReference type="EMBL" id="CP108057">
    <property type="protein sequence ID" value="WUO45051.1"/>
    <property type="molecule type" value="Genomic_DNA"/>
</dbReference>
<proteinExistence type="predicted"/>
<evidence type="ECO:0000313" key="2">
    <source>
        <dbReference type="EMBL" id="WUO45051.1"/>
    </source>
</evidence>
<feature type="region of interest" description="Disordered" evidence="1">
    <location>
        <begin position="56"/>
        <end position="79"/>
    </location>
</feature>
<dbReference type="InterPro" id="IPR029058">
    <property type="entry name" value="AB_hydrolase_fold"/>
</dbReference>
<reference evidence="2" key="1">
    <citation type="submission" date="2022-10" db="EMBL/GenBank/DDBJ databases">
        <title>The complete genomes of actinobacterial strains from the NBC collection.</title>
        <authorList>
            <person name="Joergensen T.S."/>
            <person name="Alvarez Arevalo M."/>
            <person name="Sterndorff E.B."/>
            <person name="Faurdal D."/>
            <person name="Vuksanovic O."/>
            <person name="Mourched A.-S."/>
            <person name="Charusanti P."/>
            <person name="Shaw S."/>
            <person name="Blin K."/>
            <person name="Weber T."/>
        </authorList>
    </citation>
    <scope>NUCLEOTIDE SEQUENCE</scope>
    <source>
        <strain evidence="2">NBC_00283</strain>
    </source>
</reference>
<dbReference type="Gene3D" id="3.40.50.1820">
    <property type="entry name" value="alpha/beta hydrolase"/>
    <property type="match status" value="1"/>
</dbReference>